<feature type="compositionally biased region" description="Basic and acidic residues" evidence="1">
    <location>
        <begin position="295"/>
        <end position="378"/>
    </location>
</feature>
<feature type="compositionally biased region" description="Basic and acidic residues" evidence="1">
    <location>
        <begin position="1117"/>
        <end position="1126"/>
    </location>
</feature>
<feature type="compositionally biased region" description="Basic and acidic residues" evidence="1">
    <location>
        <begin position="1331"/>
        <end position="1342"/>
    </location>
</feature>
<sequence length="1484" mass="164032">MDANAPPAGHKRSQSLLSAISSAVSAERLPVSPASSQVARSRPPSSHRQLQGSPAKNPVIPAPTLAEPAPKEQKSLATARDDDDDYDLYADHNGIVKDVHDEKGQPLKVASAQVPNGIPAVHPPVPGPTQNQHAMPLPEEEARRYSDERPMSFVWGPRDANGRPQDQINKPTPTPSETNIPVVPPIPNHLQEQYQDSPVDPTYIPVPQQSKQQRFEGHQPQPQTHLQPQKVDKSVGLQNVSPLQNSVQPQQVGSPSQSNVSSSMPSNASPPPQPTPPPGLAQRSLLQGPELPNGQHHDPRMQEPRMLQDSKMQDPRLPDPRLQDSRLQDPKLQDPRLQDPRLQDPRLQDPKLQDPRLQDPRLQDPRVQDPRLMADPRMQDLASRQPYPQDPRMQTHSPQQALSQDPRFQGQPGVPPQGPRNQYELQQQMMQRKAMDPRLRNPEYRLPGVSAPQAINANSLPALQQEPKSSSRPKLGSVFKGLGGKSSPAAQQPTKPPNDRINPTLTAPEDPNRSTSYQSSLGDLPTDQVAAKKKERKTSVFGSLSNRPQSVGTESHISQDSTRVQAADSRLDLRYPASPAPFKGIPPHQPPPGAPASQGQPQPHRASTSAVPESSKKKRFSAISSLFSRSSSTDAVVSSKPPKLSKEVKKAQKAQRHKAAPTIQPPPAQQWPQNPQFRQQPPLGPLQAHAARPFPGMQVGGPQTLSPQAMTPGYQGFPPNGMPQQYIQSPGFPQQHMQQQQRQGPNGSAYLDTRQIALERQQQASSQISPQPNIQQRPNIPRPSASQDRVAQRPEDRSHGPPPGGYYTPDSKRPLSEQDARTPAPADQRQPTLTAQPLSNARRISSLNSPQEQVRQPISQRHVSAPLREPKYDTPQIPAAYNHVSGAYVSPGAEIPAYNFPLTPPQPQQIQHPVNGHPQHPQHPMYTQHHQDPREQYSGPQSRQYSDPQMQPLSPQISEQSLATGQRTHSESSVQSIVSPVSNPSPGMPNSLPAPNQRTPKPRMSSISEATQHDERPWNVNLPEGATEQEIVRARHQQYMVQQIAAQQQLNAERHAKSPSPNPSRHTQSPSPQPAAQQQALPTQPSAVQGFREVLPRGSPQPYPVSQVQQNQPMPAHLEDREDPSPRSRSPQTAQPLQPAPIHPDQVPNGPAAYPLPTSPDSAKPSAKSPVNPLAAALPPPPPPPPKIPHSPMRPVFPVDQAVTTDIYPPTRQETQQNQPRSQEEVYQPLLKETGQDYSTPREEQSYERPPRDPPPQEPQYPTPREEQSYERPPRGPPPPEEQPHYEQQPPDEPPPSYDGPGVANEGMDKSPQAGPSPQGRHRPPNIMTDADLRGREREIRQRQASIGLLQHPQPASMAASPQRTSADMGADILRRQLYHQDERDRVERIQRAEIQRMTSEQERQERERARARARELERSVSGGGRVTSLRSVGGSGNGRQPGWERRGSASRPVYELPAEEDDEPVMRATSFPGQEWVPTWTED</sequence>
<feature type="compositionally biased region" description="Pro residues" evidence="1">
    <location>
        <begin position="1253"/>
        <end position="1262"/>
    </location>
</feature>
<accession>A0A6A5YSQ5</accession>
<dbReference type="OrthoDB" id="5151921at2759"/>
<gene>
    <name evidence="2" type="ORF">BDV96DRAFT_584596</name>
</gene>
<feature type="compositionally biased region" description="Low complexity" evidence="1">
    <location>
        <begin position="244"/>
        <end position="267"/>
    </location>
</feature>
<keyword evidence="3" id="KW-1185">Reference proteome</keyword>
<feature type="compositionally biased region" description="Basic and acidic residues" evidence="1">
    <location>
        <begin position="140"/>
        <end position="150"/>
    </location>
</feature>
<feature type="compositionally biased region" description="Basic and acidic residues" evidence="1">
    <location>
        <begin position="1264"/>
        <end position="1274"/>
    </location>
</feature>
<feature type="compositionally biased region" description="Basic and acidic residues" evidence="1">
    <location>
        <begin position="1240"/>
        <end position="1252"/>
    </location>
</feature>
<feature type="region of interest" description="Disordered" evidence="1">
    <location>
        <begin position="1396"/>
        <end position="1484"/>
    </location>
</feature>
<protein>
    <submittedName>
        <fullName evidence="2">Uncharacterized protein</fullName>
    </submittedName>
</protein>
<feature type="compositionally biased region" description="Low complexity" evidence="1">
    <location>
        <begin position="728"/>
        <end position="747"/>
    </location>
</feature>
<feature type="compositionally biased region" description="Low complexity" evidence="1">
    <location>
        <begin position="218"/>
        <end position="229"/>
    </location>
</feature>
<feature type="compositionally biased region" description="Polar residues" evidence="1">
    <location>
        <begin position="993"/>
        <end position="1010"/>
    </location>
</feature>
<feature type="compositionally biased region" description="Polar residues" evidence="1">
    <location>
        <begin position="392"/>
        <end position="403"/>
    </location>
</feature>
<feature type="compositionally biased region" description="Polar residues" evidence="1">
    <location>
        <begin position="1212"/>
        <end position="1221"/>
    </location>
</feature>
<feature type="compositionally biased region" description="Low complexity" evidence="1">
    <location>
        <begin position="1068"/>
        <end position="1087"/>
    </location>
</feature>
<feature type="compositionally biased region" description="Polar residues" evidence="1">
    <location>
        <begin position="938"/>
        <end position="985"/>
    </location>
</feature>
<feature type="compositionally biased region" description="Polar residues" evidence="1">
    <location>
        <begin position="540"/>
        <end position="564"/>
    </location>
</feature>
<feature type="compositionally biased region" description="Low complexity" evidence="1">
    <location>
        <begin position="670"/>
        <end position="681"/>
    </location>
</feature>
<dbReference type="Proteomes" id="UP000799770">
    <property type="component" value="Unassembled WGS sequence"/>
</dbReference>
<evidence type="ECO:0000313" key="2">
    <source>
        <dbReference type="EMBL" id="KAF2110229.1"/>
    </source>
</evidence>
<feature type="compositionally biased region" description="Polar residues" evidence="1">
    <location>
        <begin position="33"/>
        <end position="54"/>
    </location>
</feature>
<name>A0A6A5YSQ5_9PLEO</name>
<evidence type="ECO:0000256" key="1">
    <source>
        <dbReference type="SAM" id="MobiDB-lite"/>
    </source>
</evidence>
<feature type="region of interest" description="Disordered" evidence="1">
    <location>
        <begin position="115"/>
        <end position="877"/>
    </location>
</feature>
<feature type="compositionally biased region" description="Pro residues" evidence="1">
    <location>
        <begin position="1178"/>
        <end position="1189"/>
    </location>
</feature>
<feature type="compositionally biased region" description="Basic and acidic residues" evidence="1">
    <location>
        <begin position="810"/>
        <end position="820"/>
    </location>
</feature>
<feature type="region of interest" description="Disordered" evidence="1">
    <location>
        <begin position="26"/>
        <end position="89"/>
    </location>
</feature>
<reference evidence="2" key="1">
    <citation type="journal article" date="2020" name="Stud. Mycol.">
        <title>101 Dothideomycetes genomes: a test case for predicting lifestyles and emergence of pathogens.</title>
        <authorList>
            <person name="Haridas S."/>
            <person name="Albert R."/>
            <person name="Binder M."/>
            <person name="Bloem J."/>
            <person name="Labutti K."/>
            <person name="Salamov A."/>
            <person name="Andreopoulos B."/>
            <person name="Baker S."/>
            <person name="Barry K."/>
            <person name="Bills G."/>
            <person name="Bluhm B."/>
            <person name="Cannon C."/>
            <person name="Castanera R."/>
            <person name="Culley D."/>
            <person name="Daum C."/>
            <person name="Ezra D."/>
            <person name="Gonzalez J."/>
            <person name="Henrissat B."/>
            <person name="Kuo A."/>
            <person name="Liang C."/>
            <person name="Lipzen A."/>
            <person name="Lutzoni F."/>
            <person name="Magnuson J."/>
            <person name="Mondo S."/>
            <person name="Nolan M."/>
            <person name="Ohm R."/>
            <person name="Pangilinan J."/>
            <person name="Park H.-J."/>
            <person name="Ramirez L."/>
            <person name="Alfaro M."/>
            <person name="Sun H."/>
            <person name="Tritt A."/>
            <person name="Yoshinaga Y."/>
            <person name="Zwiers L.-H."/>
            <person name="Turgeon B."/>
            <person name="Goodwin S."/>
            <person name="Spatafora J."/>
            <person name="Crous P."/>
            <person name="Grigoriev I."/>
        </authorList>
    </citation>
    <scope>NUCLEOTIDE SEQUENCE</scope>
    <source>
        <strain evidence="2">CBS 627.86</strain>
    </source>
</reference>
<feature type="compositionally biased region" description="Low complexity" evidence="1">
    <location>
        <begin position="1159"/>
        <end position="1177"/>
    </location>
</feature>
<feature type="compositionally biased region" description="Low complexity" evidence="1">
    <location>
        <begin position="760"/>
        <end position="783"/>
    </location>
</feature>
<feature type="compositionally biased region" description="Polar residues" evidence="1">
    <location>
        <begin position="453"/>
        <end position="472"/>
    </location>
</feature>
<proteinExistence type="predicted"/>
<feature type="compositionally biased region" description="Low complexity" evidence="1">
    <location>
        <begin position="621"/>
        <end position="639"/>
    </location>
</feature>
<feature type="region of interest" description="Disordered" evidence="1">
    <location>
        <begin position="899"/>
        <end position="1021"/>
    </location>
</feature>
<evidence type="ECO:0000313" key="3">
    <source>
        <dbReference type="Proteomes" id="UP000799770"/>
    </source>
</evidence>
<feature type="compositionally biased region" description="Basic and acidic residues" evidence="1">
    <location>
        <begin position="1396"/>
        <end position="1419"/>
    </location>
</feature>
<feature type="compositionally biased region" description="Pro residues" evidence="1">
    <location>
        <begin position="268"/>
        <end position="279"/>
    </location>
</feature>
<feature type="compositionally biased region" description="Basic and acidic residues" evidence="1">
    <location>
        <begin position="433"/>
        <end position="443"/>
    </location>
</feature>
<feature type="region of interest" description="Disordered" evidence="1">
    <location>
        <begin position="1046"/>
        <end position="1366"/>
    </location>
</feature>
<feature type="compositionally biased region" description="Low complexity" evidence="1">
    <location>
        <begin position="1104"/>
        <end position="1113"/>
    </location>
</feature>
<feature type="compositionally biased region" description="Polar residues" evidence="1">
    <location>
        <begin position="164"/>
        <end position="179"/>
    </location>
</feature>
<organism evidence="2 3">
    <name type="scientific">Lophiotrema nucula</name>
    <dbReference type="NCBI Taxonomy" id="690887"/>
    <lineage>
        <taxon>Eukaryota</taxon>
        <taxon>Fungi</taxon>
        <taxon>Dikarya</taxon>
        <taxon>Ascomycota</taxon>
        <taxon>Pezizomycotina</taxon>
        <taxon>Dothideomycetes</taxon>
        <taxon>Pleosporomycetidae</taxon>
        <taxon>Pleosporales</taxon>
        <taxon>Lophiotremataceae</taxon>
        <taxon>Lophiotrema</taxon>
    </lineage>
</organism>
<feature type="compositionally biased region" description="Low complexity" evidence="1">
    <location>
        <begin position="595"/>
        <end position="604"/>
    </location>
</feature>
<feature type="compositionally biased region" description="Polar residues" evidence="1">
    <location>
        <begin position="829"/>
        <end position="862"/>
    </location>
</feature>
<feature type="compositionally biased region" description="Polar residues" evidence="1">
    <location>
        <begin position="1127"/>
        <end position="1136"/>
    </location>
</feature>
<dbReference type="EMBL" id="ML977339">
    <property type="protein sequence ID" value="KAF2110229.1"/>
    <property type="molecule type" value="Genomic_DNA"/>
</dbReference>
<feature type="compositionally biased region" description="Basic and acidic residues" evidence="1">
    <location>
        <begin position="790"/>
        <end position="799"/>
    </location>
</feature>